<name>A0ABS2YKG4_POLSP</name>
<dbReference type="InterPro" id="IPR036770">
    <property type="entry name" value="Ankyrin_rpt-contain_sf"/>
</dbReference>
<dbReference type="PROSITE" id="PS50088">
    <property type="entry name" value="ANK_REPEAT"/>
    <property type="match status" value="2"/>
</dbReference>
<dbReference type="Proteomes" id="UP001166093">
    <property type="component" value="Unassembled WGS sequence"/>
</dbReference>
<dbReference type="PANTHER" id="PTHR24173">
    <property type="entry name" value="ANKYRIN REPEAT CONTAINING"/>
    <property type="match status" value="1"/>
</dbReference>
<dbReference type="EMBL" id="JAAWVQ010164368">
    <property type="protein sequence ID" value="MBN3287232.1"/>
    <property type="molecule type" value="Genomic_DNA"/>
</dbReference>
<dbReference type="PANTHER" id="PTHR24173:SF29">
    <property type="entry name" value="PHOTORECEPTOR ANKYRIN REPEAT PROTEIN"/>
    <property type="match status" value="1"/>
</dbReference>
<feature type="non-terminal residue" evidence="5">
    <location>
        <position position="1"/>
    </location>
</feature>
<evidence type="ECO:0000256" key="4">
    <source>
        <dbReference type="SAM" id="MobiDB-lite"/>
    </source>
</evidence>
<reference evidence="5" key="1">
    <citation type="journal article" date="2021" name="Cell">
        <title>Tracing the genetic footprints of vertebrate landing in non-teleost ray-finned fishes.</title>
        <authorList>
            <person name="Bi X."/>
            <person name="Wang K."/>
            <person name="Yang L."/>
            <person name="Pan H."/>
            <person name="Jiang H."/>
            <person name="Wei Q."/>
            <person name="Fang M."/>
            <person name="Yu H."/>
            <person name="Zhu C."/>
            <person name="Cai Y."/>
            <person name="He Y."/>
            <person name="Gan X."/>
            <person name="Zeng H."/>
            <person name="Yu D."/>
            <person name="Zhu Y."/>
            <person name="Jiang H."/>
            <person name="Qiu Q."/>
            <person name="Yang H."/>
            <person name="Zhang Y.E."/>
            <person name="Wang W."/>
            <person name="Zhu M."/>
            <person name="He S."/>
            <person name="Zhang G."/>
        </authorList>
    </citation>
    <scope>NUCLEOTIDE SEQUENCE</scope>
    <source>
        <strain evidence="5">Pddl_001</strain>
    </source>
</reference>
<dbReference type="SUPFAM" id="SSF48403">
    <property type="entry name" value="Ankyrin repeat"/>
    <property type="match status" value="1"/>
</dbReference>
<evidence type="ECO:0000313" key="5">
    <source>
        <dbReference type="EMBL" id="MBN3287232.1"/>
    </source>
</evidence>
<evidence type="ECO:0000256" key="2">
    <source>
        <dbReference type="ARBA" id="ARBA00023043"/>
    </source>
</evidence>
<dbReference type="Gene3D" id="1.25.40.20">
    <property type="entry name" value="Ankyrin repeat-containing domain"/>
    <property type="match status" value="1"/>
</dbReference>
<evidence type="ECO:0000313" key="6">
    <source>
        <dbReference type="Proteomes" id="UP001166093"/>
    </source>
</evidence>
<feature type="repeat" description="ANK" evidence="3">
    <location>
        <begin position="126"/>
        <end position="158"/>
    </location>
</feature>
<protein>
    <submittedName>
        <fullName evidence="5">AN33B protein</fullName>
    </submittedName>
</protein>
<feature type="repeat" description="ANK" evidence="3">
    <location>
        <begin position="161"/>
        <end position="193"/>
    </location>
</feature>
<feature type="non-terminal residue" evidence="5">
    <location>
        <position position="418"/>
    </location>
</feature>
<proteinExistence type="predicted"/>
<feature type="compositionally biased region" description="Acidic residues" evidence="4">
    <location>
        <begin position="1"/>
        <end position="15"/>
    </location>
</feature>
<keyword evidence="2 3" id="KW-0040">ANK repeat</keyword>
<dbReference type="SMART" id="SM00248">
    <property type="entry name" value="ANK"/>
    <property type="match status" value="3"/>
</dbReference>
<accession>A0ABS2YKG4</accession>
<dbReference type="Pfam" id="PF12796">
    <property type="entry name" value="Ank_2"/>
    <property type="match status" value="1"/>
</dbReference>
<evidence type="ECO:0000256" key="3">
    <source>
        <dbReference type="PROSITE-ProRule" id="PRU00023"/>
    </source>
</evidence>
<sequence>MDEQDEKDPDLDAGDLEGCSEISWVSGEDPDEASLFSEDSVFPDYESEDSSSRGSSAALTLYQACAVNNARDLHECLERGVSEEEVLELDINGRNGLMVACYKGFVDIVFGLDKCPYLDVNHQDNEGNTALMIAAQAGHVTIVNYLMNYYPGVDLERRDSRGFTAFMKAAMQGRNECVSSLMMAGADLNAVDPTRGKTAKEWAILTGRFETLTKMRRLLEKPCAEQFCDRYTPEWPELRNLVAKAVRVKTKREKIAQRIRSTFTINFPHDPEDEGVMDHMVRMTTGLSSLFVTTGCRPLCPTSPPAVGKKRFTVPEILLQYPGMQTENDSVKHSNGSVSDSSSCCGITEESQRGSMLSITGGVRGFIVRRNNVFPAGCVPRIKVSKSTEPTPKKEKKKKSKSKHFLELPKWRYKELKE</sequence>
<organism evidence="5 6">
    <name type="scientific">Polyodon spathula</name>
    <name type="common">North American paddlefish</name>
    <name type="synonym">Squalus spathula</name>
    <dbReference type="NCBI Taxonomy" id="7913"/>
    <lineage>
        <taxon>Eukaryota</taxon>
        <taxon>Metazoa</taxon>
        <taxon>Chordata</taxon>
        <taxon>Craniata</taxon>
        <taxon>Vertebrata</taxon>
        <taxon>Euteleostomi</taxon>
        <taxon>Actinopterygii</taxon>
        <taxon>Chondrostei</taxon>
        <taxon>Acipenseriformes</taxon>
        <taxon>Polyodontidae</taxon>
        <taxon>Polyodon</taxon>
    </lineage>
</organism>
<keyword evidence="1" id="KW-0677">Repeat</keyword>
<dbReference type="PROSITE" id="PS50297">
    <property type="entry name" value="ANK_REP_REGION"/>
    <property type="match status" value="2"/>
</dbReference>
<dbReference type="InterPro" id="IPR002110">
    <property type="entry name" value="Ankyrin_rpt"/>
</dbReference>
<feature type="region of interest" description="Disordered" evidence="4">
    <location>
        <begin position="1"/>
        <end position="53"/>
    </location>
</feature>
<comment type="caution">
    <text evidence="5">The sequence shown here is derived from an EMBL/GenBank/DDBJ whole genome shotgun (WGS) entry which is preliminary data.</text>
</comment>
<evidence type="ECO:0000256" key="1">
    <source>
        <dbReference type="ARBA" id="ARBA00022737"/>
    </source>
</evidence>
<gene>
    <name evidence="5" type="primary">Ankrd33b_2</name>
    <name evidence="5" type="ORF">GTO93_0002942</name>
</gene>
<keyword evidence="6" id="KW-1185">Reference proteome</keyword>